<comment type="caution">
    <text evidence="5">The sequence shown here is derived from an EMBL/GenBank/DDBJ whole genome shotgun (WGS) entry which is preliminary data.</text>
</comment>
<keyword evidence="1 5" id="KW-0328">Glycosyltransferase</keyword>
<evidence type="ECO:0000313" key="6">
    <source>
        <dbReference type="Proteomes" id="UP001549749"/>
    </source>
</evidence>
<dbReference type="Gene3D" id="3.40.50.2000">
    <property type="entry name" value="Glycogen Phosphorylase B"/>
    <property type="match status" value="2"/>
</dbReference>
<dbReference type="SUPFAM" id="SSF53756">
    <property type="entry name" value="UDP-Glycosyltransferase/glycogen phosphorylase"/>
    <property type="match status" value="1"/>
</dbReference>
<accession>A0ABV2T0Q0</accession>
<dbReference type="EC" id="2.4.-.-" evidence="5"/>
<keyword evidence="6" id="KW-1185">Reference proteome</keyword>
<dbReference type="InterPro" id="IPR001296">
    <property type="entry name" value="Glyco_trans_1"/>
</dbReference>
<evidence type="ECO:0000256" key="2">
    <source>
        <dbReference type="ARBA" id="ARBA00022679"/>
    </source>
</evidence>
<proteinExistence type="predicted"/>
<dbReference type="Pfam" id="PF00534">
    <property type="entry name" value="Glycos_transf_1"/>
    <property type="match status" value="1"/>
</dbReference>
<dbReference type="InterPro" id="IPR028098">
    <property type="entry name" value="Glyco_trans_4-like_N"/>
</dbReference>
<feature type="domain" description="Glycosyltransferase subfamily 4-like N-terminal" evidence="4">
    <location>
        <begin position="14"/>
        <end position="186"/>
    </location>
</feature>
<dbReference type="GO" id="GO:0016757">
    <property type="term" value="F:glycosyltransferase activity"/>
    <property type="evidence" value="ECO:0007669"/>
    <property type="project" value="UniProtKB-KW"/>
</dbReference>
<evidence type="ECO:0000256" key="1">
    <source>
        <dbReference type="ARBA" id="ARBA00022676"/>
    </source>
</evidence>
<reference evidence="5 6" key="1">
    <citation type="submission" date="2024-06" db="EMBL/GenBank/DDBJ databases">
        <title>Chitinophaga defluvii sp. nov., isolated from municipal sewage.</title>
        <authorList>
            <person name="Zhang L."/>
        </authorList>
    </citation>
    <scope>NUCLEOTIDE SEQUENCE [LARGE SCALE GENOMIC DNA]</scope>
    <source>
        <strain evidence="5 6">H8</strain>
    </source>
</reference>
<organism evidence="5 6">
    <name type="scientific">Chitinophaga defluvii</name>
    <dbReference type="NCBI Taxonomy" id="3163343"/>
    <lineage>
        <taxon>Bacteria</taxon>
        <taxon>Pseudomonadati</taxon>
        <taxon>Bacteroidota</taxon>
        <taxon>Chitinophagia</taxon>
        <taxon>Chitinophagales</taxon>
        <taxon>Chitinophagaceae</taxon>
        <taxon>Chitinophaga</taxon>
    </lineage>
</organism>
<dbReference type="PANTHER" id="PTHR12526">
    <property type="entry name" value="GLYCOSYLTRANSFERASE"/>
    <property type="match status" value="1"/>
</dbReference>
<evidence type="ECO:0000259" key="3">
    <source>
        <dbReference type="Pfam" id="PF00534"/>
    </source>
</evidence>
<dbReference type="EMBL" id="JBEXAC010000001">
    <property type="protein sequence ID" value="MET6996593.1"/>
    <property type="molecule type" value="Genomic_DNA"/>
</dbReference>
<evidence type="ECO:0000259" key="4">
    <source>
        <dbReference type="Pfam" id="PF13439"/>
    </source>
</evidence>
<dbReference type="Proteomes" id="UP001549749">
    <property type="component" value="Unassembled WGS sequence"/>
</dbReference>
<sequence length="400" mass="45584">MPLNVLYLQHVGAFGGSSKSMFEMIKAFPEKTVHPYLISPVGSVNKYASELRIENLATVGISQFDNSRHGHYRNFRWLILLREIFYLPFTFLILLKARRSWKNIDIIHINEITMLPGLLICRMLFKQPIVLHCRTLFHNVSGFRRKIFTDIVKKNVALVIAIDETVKKTLPKELSPIVVHNGFDPRKLVIEEKEKTPQMRSGRFSVAMVGSLIRYKGVHEFIESAAICKEKQLSIDFLLIGDAPKSKKGLSQKVKRWLGLEHNIREELVNMIEEKGLKDYVRFVPFTTNVKEIYDAIDVLCFPSHLNAAGRPVFEAAYSRVPSIVAIDNPDNDTIMDGITGLCIKPKDSMALANAIAFFYNNPEQVKKMGEQAYLLAVNNFDSNKNALEVLDIYKSLIKN</sequence>
<keyword evidence="2 5" id="KW-0808">Transferase</keyword>
<protein>
    <submittedName>
        <fullName evidence="5">Glycosyltransferase family 4 protein</fullName>
        <ecNumber evidence="5">2.4.-.-</ecNumber>
    </submittedName>
</protein>
<dbReference type="CDD" id="cd03801">
    <property type="entry name" value="GT4_PimA-like"/>
    <property type="match status" value="1"/>
</dbReference>
<gene>
    <name evidence="5" type="ORF">ABR189_04410</name>
</gene>
<dbReference type="Pfam" id="PF13439">
    <property type="entry name" value="Glyco_transf_4"/>
    <property type="match status" value="1"/>
</dbReference>
<dbReference type="PANTHER" id="PTHR12526:SF629">
    <property type="entry name" value="TEICHURONIC ACID BIOSYNTHESIS GLYCOSYLTRANSFERASE TUAH-RELATED"/>
    <property type="match status" value="1"/>
</dbReference>
<dbReference type="RefSeq" id="WP_354659235.1">
    <property type="nucleotide sequence ID" value="NZ_JBEXAC010000001.1"/>
</dbReference>
<name>A0ABV2T0Q0_9BACT</name>
<feature type="domain" description="Glycosyl transferase family 1" evidence="3">
    <location>
        <begin position="191"/>
        <end position="374"/>
    </location>
</feature>
<evidence type="ECO:0000313" key="5">
    <source>
        <dbReference type="EMBL" id="MET6996593.1"/>
    </source>
</evidence>